<feature type="transmembrane region" description="Helical" evidence="1">
    <location>
        <begin position="111"/>
        <end position="132"/>
    </location>
</feature>
<dbReference type="EMBL" id="MN740597">
    <property type="protein sequence ID" value="QHS78455.1"/>
    <property type="molecule type" value="Genomic_DNA"/>
</dbReference>
<keyword evidence="1" id="KW-0812">Transmembrane</keyword>
<evidence type="ECO:0000313" key="2">
    <source>
        <dbReference type="EMBL" id="QHS78455.1"/>
    </source>
</evidence>
<protein>
    <submittedName>
        <fullName evidence="2">Uncharacterized protein</fullName>
    </submittedName>
</protein>
<keyword evidence="1" id="KW-0472">Membrane</keyword>
<keyword evidence="1" id="KW-1133">Transmembrane helix</keyword>
<name>A0A6C0AGG8_9ZZZZ</name>
<accession>A0A6C0AGG8</accession>
<reference evidence="2" key="1">
    <citation type="journal article" date="2020" name="Nature">
        <title>Giant virus diversity and host interactions through global metagenomics.</title>
        <authorList>
            <person name="Schulz F."/>
            <person name="Roux S."/>
            <person name="Paez-Espino D."/>
            <person name="Jungbluth S."/>
            <person name="Walsh D.A."/>
            <person name="Denef V.J."/>
            <person name="McMahon K.D."/>
            <person name="Konstantinidis K.T."/>
            <person name="Eloe-Fadrosh E.A."/>
            <person name="Kyrpides N.C."/>
            <person name="Woyke T."/>
        </authorList>
    </citation>
    <scope>NUCLEOTIDE SEQUENCE</scope>
    <source>
        <strain evidence="2">GVMAG-S-1021933-23</strain>
    </source>
</reference>
<evidence type="ECO:0000256" key="1">
    <source>
        <dbReference type="SAM" id="Phobius"/>
    </source>
</evidence>
<dbReference type="AlphaFoldDB" id="A0A6C0AGG8"/>
<sequence>MQDEQILMYVGTDTYCTLQRSEPNLYKYFSECDKKKYIIDGIKYNYTRPQQFQLDLLETGLTSLEIKNQIISSIIDENDPNVYQIIKNLKHSSKVPRDNFQRTIFEELFTIILYTIIIIFILIAIFTIYYFLNDENKNLVFHNTSFF</sequence>
<organism evidence="2">
    <name type="scientific">viral metagenome</name>
    <dbReference type="NCBI Taxonomy" id="1070528"/>
    <lineage>
        <taxon>unclassified sequences</taxon>
        <taxon>metagenomes</taxon>
        <taxon>organismal metagenomes</taxon>
    </lineage>
</organism>
<proteinExistence type="predicted"/>